<evidence type="ECO:0000313" key="2">
    <source>
        <dbReference type="EMBL" id="JAD92513.1"/>
    </source>
</evidence>
<sequence length="42" mass="4989">MRIGLFYLHASRQNNSPHSWVLHFILILAISLVINVHMLYNR</sequence>
<keyword evidence="1" id="KW-0472">Membrane</keyword>
<keyword evidence="1" id="KW-1133">Transmembrane helix</keyword>
<protein>
    <submittedName>
        <fullName evidence="2">Uncharacterized protein</fullName>
    </submittedName>
</protein>
<organism evidence="2">
    <name type="scientific">Arundo donax</name>
    <name type="common">Giant reed</name>
    <name type="synonym">Donax arundinaceus</name>
    <dbReference type="NCBI Taxonomy" id="35708"/>
    <lineage>
        <taxon>Eukaryota</taxon>
        <taxon>Viridiplantae</taxon>
        <taxon>Streptophyta</taxon>
        <taxon>Embryophyta</taxon>
        <taxon>Tracheophyta</taxon>
        <taxon>Spermatophyta</taxon>
        <taxon>Magnoliopsida</taxon>
        <taxon>Liliopsida</taxon>
        <taxon>Poales</taxon>
        <taxon>Poaceae</taxon>
        <taxon>PACMAD clade</taxon>
        <taxon>Arundinoideae</taxon>
        <taxon>Arundineae</taxon>
        <taxon>Arundo</taxon>
    </lineage>
</organism>
<dbReference type="AlphaFoldDB" id="A0A0A9E0K4"/>
<accession>A0A0A9E0K4</accession>
<proteinExistence type="predicted"/>
<keyword evidence="1" id="KW-0812">Transmembrane</keyword>
<name>A0A0A9E0K4_ARUDO</name>
<reference evidence="2" key="2">
    <citation type="journal article" date="2015" name="Data Brief">
        <title>Shoot transcriptome of the giant reed, Arundo donax.</title>
        <authorList>
            <person name="Barrero R.A."/>
            <person name="Guerrero F.D."/>
            <person name="Moolhuijzen P."/>
            <person name="Goolsby J.A."/>
            <person name="Tidwell J."/>
            <person name="Bellgard S.E."/>
            <person name="Bellgard M.I."/>
        </authorList>
    </citation>
    <scope>NUCLEOTIDE SEQUENCE</scope>
    <source>
        <tissue evidence="2">Shoot tissue taken approximately 20 cm above the soil surface</tissue>
    </source>
</reference>
<dbReference type="EMBL" id="GBRH01205382">
    <property type="protein sequence ID" value="JAD92513.1"/>
    <property type="molecule type" value="Transcribed_RNA"/>
</dbReference>
<evidence type="ECO:0000256" key="1">
    <source>
        <dbReference type="SAM" id="Phobius"/>
    </source>
</evidence>
<feature type="transmembrane region" description="Helical" evidence="1">
    <location>
        <begin position="20"/>
        <end position="40"/>
    </location>
</feature>
<reference evidence="2" key="1">
    <citation type="submission" date="2014-09" db="EMBL/GenBank/DDBJ databases">
        <authorList>
            <person name="Magalhaes I.L.F."/>
            <person name="Oliveira U."/>
            <person name="Santos F.R."/>
            <person name="Vidigal T.H.D.A."/>
            <person name="Brescovit A.D."/>
            <person name="Santos A.J."/>
        </authorList>
    </citation>
    <scope>NUCLEOTIDE SEQUENCE</scope>
    <source>
        <tissue evidence="2">Shoot tissue taken approximately 20 cm above the soil surface</tissue>
    </source>
</reference>